<organism evidence="1 2">
    <name type="scientific">Patellaria atrata CBS 101060</name>
    <dbReference type="NCBI Taxonomy" id="1346257"/>
    <lineage>
        <taxon>Eukaryota</taxon>
        <taxon>Fungi</taxon>
        <taxon>Dikarya</taxon>
        <taxon>Ascomycota</taxon>
        <taxon>Pezizomycotina</taxon>
        <taxon>Dothideomycetes</taxon>
        <taxon>Dothideomycetes incertae sedis</taxon>
        <taxon>Patellariales</taxon>
        <taxon>Patellariaceae</taxon>
        <taxon>Patellaria</taxon>
    </lineage>
</organism>
<gene>
    <name evidence="1" type="ORF">M501DRAFT_1060835</name>
</gene>
<evidence type="ECO:0000313" key="2">
    <source>
        <dbReference type="Proteomes" id="UP000799429"/>
    </source>
</evidence>
<protein>
    <submittedName>
        <fullName evidence="1">Uncharacterized protein</fullName>
    </submittedName>
</protein>
<name>A0A9P4VPJ6_9PEZI</name>
<accession>A0A9P4VPJ6</accession>
<reference evidence="1" key="1">
    <citation type="journal article" date="2020" name="Stud. Mycol.">
        <title>101 Dothideomycetes genomes: a test case for predicting lifestyles and emergence of pathogens.</title>
        <authorList>
            <person name="Haridas S."/>
            <person name="Albert R."/>
            <person name="Binder M."/>
            <person name="Bloem J."/>
            <person name="Labutti K."/>
            <person name="Salamov A."/>
            <person name="Andreopoulos B."/>
            <person name="Baker S."/>
            <person name="Barry K."/>
            <person name="Bills G."/>
            <person name="Bluhm B."/>
            <person name="Cannon C."/>
            <person name="Castanera R."/>
            <person name="Culley D."/>
            <person name="Daum C."/>
            <person name="Ezra D."/>
            <person name="Gonzalez J."/>
            <person name="Henrissat B."/>
            <person name="Kuo A."/>
            <person name="Liang C."/>
            <person name="Lipzen A."/>
            <person name="Lutzoni F."/>
            <person name="Magnuson J."/>
            <person name="Mondo S."/>
            <person name="Nolan M."/>
            <person name="Ohm R."/>
            <person name="Pangilinan J."/>
            <person name="Park H.-J."/>
            <person name="Ramirez L."/>
            <person name="Alfaro M."/>
            <person name="Sun H."/>
            <person name="Tritt A."/>
            <person name="Yoshinaga Y."/>
            <person name="Zwiers L.-H."/>
            <person name="Turgeon B."/>
            <person name="Goodwin S."/>
            <person name="Spatafora J."/>
            <person name="Crous P."/>
            <person name="Grigoriev I."/>
        </authorList>
    </citation>
    <scope>NUCLEOTIDE SEQUENCE</scope>
    <source>
        <strain evidence="1">CBS 101060</strain>
    </source>
</reference>
<dbReference type="OrthoDB" id="6133115at2759"/>
<evidence type="ECO:0000313" key="1">
    <source>
        <dbReference type="EMBL" id="KAF2835559.1"/>
    </source>
</evidence>
<sequence length="80" mass="8805">MSSSHQRNEIMARLGIEQLPVLIAADPDDENTWEQLQQPAPMTQMMTVPGRKCPNCLAKGQTVWVIPGKCCPECGVPVND</sequence>
<proteinExistence type="predicted"/>
<dbReference type="AlphaFoldDB" id="A0A9P4VPJ6"/>
<dbReference type="Proteomes" id="UP000799429">
    <property type="component" value="Unassembled WGS sequence"/>
</dbReference>
<comment type="caution">
    <text evidence="1">The sequence shown here is derived from an EMBL/GenBank/DDBJ whole genome shotgun (WGS) entry which is preliminary data.</text>
</comment>
<keyword evidence="2" id="KW-1185">Reference proteome</keyword>
<dbReference type="EMBL" id="MU006108">
    <property type="protein sequence ID" value="KAF2835559.1"/>
    <property type="molecule type" value="Genomic_DNA"/>
</dbReference>